<sequence>MLCNLVFLIASSLSLNSLALSHTSASHMDSDTYSSPRTHNLAYTLCPGLHYLWSLLPLSY</sequence>
<organism evidence="2 3">
    <name type="scientific">Enterospora canceri</name>
    <dbReference type="NCBI Taxonomy" id="1081671"/>
    <lineage>
        <taxon>Eukaryota</taxon>
        <taxon>Fungi</taxon>
        <taxon>Fungi incertae sedis</taxon>
        <taxon>Microsporidia</taxon>
        <taxon>Enterocytozoonidae</taxon>
        <taxon>Enterospora</taxon>
    </lineage>
</organism>
<dbReference type="AlphaFoldDB" id="A0A1Y1S4N7"/>
<evidence type="ECO:0000313" key="2">
    <source>
        <dbReference type="EMBL" id="ORD93341.1"/>
    </source>
</evidence>
<proteinExistence type="predicted"/>
<dbReference type="Proteomes" id="UP000192639">
    <property type="component" value="Unassembled WGS sequence"/>
</dbReference>
<name>A0A1Y1S4N7_9MICR</name>
<reference evidence="2 3" key="1">
    <citation type="journal article" date="2017" name="Environ. Microbiol.">
        <title>Decay of the glycolytic pathway and adaptation to intranuclear parasitism within Enterocytozoonidae microsporidia.</title>
        <authorList>
            <person name="Wiredu Boakye D."/>
            <person name="Jaroenlak P."/>
            <person name="Prachumwat A."/>
            <person name="Williams T.A."/>
            <person name="Bateman K.S."/>
            <person name="Itsathitphaisarn O."/>
            <person name="Sritunyalucksana K."/>
            <person name="Paszkiewicz K.H."/>
            <person name="Moore K.A."/>
            <person name="Stentiford G.D."/>
            <person name="Williams B.A."/>
        </authorList>
    </citation>
    <scope>NUCLEOTIDE SEQUENCE [LARGE SCALE GENOMIC DNA]</scope>
    <source>
        <strain evidence="2 3">GB1</strain>
    </source>
</reference>
<comment type="caution">
    <text evidence="2">The sequence shown here is derived from an EMBL/GenBank/DDBJ whole genome shotgun (WGS) entry which is preliminary data.</text>
</comment>
<accession>A0A1Y1S4N7</accession>
<dbReference type="EMBL" id="LWDP01000105">
    <property type="protein sequence ID" value="ORD93341.1"/>
    <property type="molecule type" value="Genomic_DNA"/>
</dbReference>
<evidence type="ECO:0000256" key="1">
    <source>
        <dbReference type="SAM" id="SignalP"/>
    </source>
</evidence>
<feature type="signal peptide" evidence="1">
    <location>
        <begin position="1"/>
        <end position="19"/>
    </location>
</feature>
<protein>
    <submittedName>
        <fullName evidence="2">Uncharacterized protein</fullName>
    </submittedName>
</protein>
<dbReference type="VEuPathDB" id="MicrosporidiaDB:ECANGB1_2673"/>
<keyword evidence="3" id="KW-1185">Reference proteome</keyword>
<evidence type="ECO:0000313" key="3">
    <source>
        <dbReference type="Proteomes" id="UP000192639"/>
    </source>
</evidence>
<keyword evidence="1" id="KW-0732">Signal</keyword>
<feature type="chain" id="PRO_5012056109" evidence="1">
    <location>
        <begin position="20"/>
        <end position="60"/>
    </location>
</feature>
<gene>
    <name evidence="2" type="ORF">ECANGB1_2673</name>
</gene>